<evidence type="ECO:0000313" key="4">
    <source>
        <dbReference type="Proteomes" id="UP001148838"/>
    </source>
</evidence>
<organism evidence="3 4">
    <name type="scientific">Periplaneta americana</name>
    <name type="common">American cockroach</name>
    <name type="synonym">Blatta americana</name>
    <dbReference type="NCBI Taxonomy" id="6978"/>
    <lineage>
        <taxon>Eukaryota</taxon>
        <taxon>Metazoa</taxon>
        <taxon>Ecdysozoa</taxon>
        <taxon>Arthropoda</taxon>
        <taxon>Hexapoda</taxon>
        <taxon>Insecta</taxon>
        <taxon>Pterygota</taxon>
        <taxon>Neoptera</taxon>
        <taxon>Polyneoptera</taxon>
        <taxon>Dictyoptera</taxon>
        <taxon>Blattodea</taxon>
        <taxon>Blattoidea</taxon>
        <taxon>Blattidae</taxon>
        <taxon>Blattinae</taxon>
        <taxon>Periplaneta</taxon>
    </lineage>
</organism>
<dbReference type="Gene3D" id="1.10.3970.10">
    <property type="entry name" value="BSD domain"/>
    <property type="match status" value="1"/>
</dbReference>
<reference evidence="3 4" key="1">
    <citation type="journal article" date="2022" name="Allergy">
        <title>Genome assembly and annotation of Periplaneta americana reveal a comprehensive cockroach allergen profile.</title>
        <authorList>
            <person name="Wang L."/>
            <person name="Xiong Q."/>
            <person name="Saelim N."/>
            <person name="Wang L."/>
            <person name="Nong W."/>
            <person name="Wan A.T."/>
            <person name="Shi M."/>
            <person name="Liu X."/>
            <person name="Cao Q."/>
            <person name="Hui J.H.L."/>
            <person name="Sookrung N."/>
            <person name="Leung T.F."/>
            <person name="Tungtrongchitr A."/>
            <person name="Tsui S.K.W."/>
        </authorList>
    </citation>
    <scope>NUCLEOTIDE SEQUENCE [LARGE SCALE GENOMIC DNA]</scope>
    <source>
        <strain evidence="3">PWHHKU_190912</strain>
    </source>
</reference>
<dbReference type="PANTHER" id="PTHR12856">
    <property type="entry name" value="TRANSCRIPTION INITIATION FACTOR IIH-RELATED"/>
    <property type="match status" value="1"/>
</dbReference>
<dbReference type="PROSITE" id="PS50858">
    <property type="entry name" value="BSD"/>
    <property type="match status" value="2"/>
</dbReference>
<dbReference type="EMBL" id="JAJSOF020000021">
    <property type="protein sequence ID" value="KAJ4437383.1"/>
    <property type="molecule type" value="Genomic_DNA"/>
</dbReference>
<dbReference type="Proteomes" id="UP001148838">
    <property type="component" value="Unassembled WGS sequence"/>
</dbReference>
<protein>
    <recommendedName>
        <fullName evidence="2">BSD domain-containing protein</fullName>
    </recommendedName>
</protein>
<keyword evidence="4" id="KW-1185">Reference proteome</keyword>
<feature type="domain" description="BSD" evidence="2">
    <location>
        <begin position="80"/>
        <end position="132"/>
    </location>
</feature>
<sequence length="469" mass="53039">MFFRVFYLNFIINIKLNFRLLSENPSLLQLYRDLVITHVISSEEFWSQHAVQYMQKQHNQKQDIGVSGAFLADIKPQTDGCNGLKYNLTADIIECIFKTYPAVRKKHLEYVPHKLTESEFWTKFFQSHYFHRDRINAGSKDLFTECAKLDDQELKKDISAGIEDPLVDISSFEDTTLDEGYGTSADKPTGAQSGNIVHQSMIKRFNQHSIMVLKACQQNTACHSGLDQLDSSKLSTKRPAQSNGSSPGGSSSSGGGNHLPNVKKLRIQEKLVYDDLESDDKIQHSGAQLNLSRVERYLHGPVPGALDDAISEEDLFAITTRLQREAEGWSSNIRQQSIALVNPAAAVSALGELTPGGALMKGFQEESLAQLVPADLEKELKNLYMSLCELLRHFWASFPPTSPALEAKAVRMHEALHRFHSARLKIFEDRVLREFSPLSQHLTSHLNQMLNSAYRKFATWQQRKMQTLR</sequence>
<feature type="region of interest" description="Disordered" evidence="1">
    <location>
        <begin position="229"/>
        <end position="261"/>
    </location>
</feature>
<dbReference type="SUPFAM" id="SSF140383">
    <property type="entry name" value="BSD domain-like"/>
    <property type="match status" value="2"/>
</dbReference>
<dbReference type="Gene3D" id="6.10.140.1200">
    <property type="match status" value="1"/>
</dbReference>
<evidence type="ECO:0000313" key="3">
    <source>
        <dbReference type="EMBL" id="KAJ4437383.1"/>
    </source>
</evidence>
<proteinExistence type="predicted"/>
<dbReference type="InterPro" id="IPR035925">
    <property type="entry name" value="BSD_dom_sf"/>
</dbReference>
<dbReference type="InterPro" id="IPR027079">
    <property type="entry name" value="Tfb1/GTF2H1"/>
</dbReference>
<feature type="compositionally biased region" description="Polar residues" evidence="1">
    <location>
        <begin position="229"/>
        <end position="243"/>
    </location>
</feature>
<dbReference type="InterPro" id="IPR005607">
    <property type="entry name" value="BSD_dom"/>
</dbReference>
<name>A0ABQ8ST67_PERAM</name>
<dbReference type="SMART" id="SM00751">
    <property type="entry name" value="BSD"/>
    <property type="match status" value="2"/>
</dbReference>
<evidence type="ECO:0000256" key="1">
    <source>
        <dbReference type="SAM" id="MobiDB-lite"/>
    </source>
</evidence>
<accession>A0ABQ8ST67</accession>
<dbReference type="Pfam" id="PF03909">
    <property type="entry name" value="BSD"/>
    <property type="match status" value="1"/>
</dbReference>
<feature type="domain" description="BSD" evidence="2">
    <location>
        <begin position="20"/>
        <end position="49"/>
    </location>
</feature>
<gene>
    <name evidence="3" type="ORF">ANN_17526</name>
</gene>
<evidence type="ECO:0000259" key="2">
    <source>
        <dbReference type="PROSITE" id="PS50858"/>
    </source>
</evidence>
<comment type="caution">
    <text evidence="3">The sequence shown here is derived from an EMBL/GenBank/DDBJ whole genome shotgun (WGS) entry which is preliminary data.</text>
</comment>